<name>A0A3S0PZ05_9GAMM</name>
<dbReference type="InterPro" id="IPR045500">
    <property type="entry name" value="DUF6491"/>
</dbReference>
<feature type="signal peptide" evidence="1">
    <location>
        <begin position="1"/>
        <end position="25"/>
    </location>
</feature>
<evidence type="ECO:0000256" key="1">
    <source>
        <dbReference type="SAM" id="SignalP"/>
    </source>
</evidence>
<protein>
    <submittedName>
        <fullName evidence="2">Uncharacterized protein</fullName>
    </submittedName>
</protein>
<reference evidence="2 3" key="1">
    <citation type="submission" date="2018-12" db="EMBL/GenBank/DDBJ databases">
        <title>Dyella dinghuensis sp. nov. DHOA06 and Dyella choica sp. nov. 4M-K27, isolated from forest soil.</title>
        <authorList>
            <person name="Qiu L.-H."/>
            <person name="Gao Z.-H."/>
        </authorList>
    </citation>
    <scope>NUCLEOTIDE SEQUENCE [LARGE SCALE GENOMIC DNA]</scope>
    <source>
        <strain evidence="2 3">DHOA06</strain>
    </source>
</reference>
<accession>A0A3S0PZ05</accession>
<proteinExistence type="predicted"/>
<organism evidence="2 3">
    <name type="scientific">Dyella dinghuensis</name>
    <dbReference type="NCBI Taxonomy" id="1920169"/>
    <lineage>
        <taxon>Bacteria</taxon>
        <taxon>Pseudomonadati</taxon>
        <taxon>Pseudomonadota</taxon>
        <taxon>Gammaproteobacteria</taxon>
        <taxon>Lysobacterales</taxon>
        <taxon>Rhodanobacteraceae</taxon>
        <taxon>Dyella</taxon>
    </lineage>
</organism>
<keyword evidence="3" id="KW-1185">Reference proteome</keyword>
<keyword evidence="1" id="KW-0732">Signal</keyword>
<feature type="chain" id="PRO_5018529107" evidence="1">
    <location>
        <begin position="26"/>
        <end position="153"/>
    </location>
</feature>
<dbReference type="RefSeq" id="WP_126673619.1">
    <property type="nucleotide sequence ID" value="NZ_RYZR01000005.1"/>
</dbReference>
<dbReference type="PROSITE" id="PS51257">
    <property type="entry name" value="PROKAR_LIPOPROTEIN"/>
    <property type="match status" value="1"/>
</dbReference>
<sequence length="153" mass="16276">MLKMKVAGAVVLGALLAACSTVPSAQRMQARQAAFNAAAGAPVPSFRYLGPMWSWEPLSDSQLVVYTNARTAYLLDVWGCPNLEWTQAIGLTSSIHEVSSNLDKVLTGGPYAPCPIMKIRPINLVQLKIDQAAHRDVNEQPRDSASASPAAGG</sequence>
<dbReference type="AlphaFoldDB" id="A0A3S0PZ05"/>
<comment type="caution">
    <text evidence="2">The sequence shown here is derived from an EMBL/GenBank/DDBJ whole genome shotgun (WGS) entry which is preliminary data.</text>
</comment>
<gene>
    <name evidence="2" type="ORF">EKH79_09895</name>
</gene>
<dbReference type="EMBL" id="RYZR01000005">
    <property type="protein sequence ID" value="RUL64339.1"/>
    <property type="molecule type" value="Genomic_DNA"/>
</dbReference>
<dbReference type="Pfam" id="PF20101">
    <property type="entry name" value="DUF6491"/>
    <property type="match status" value="1"/>
</dbReference>
<dbReference type="Proteomes" id="UP000267077">
    <property type="component" value="Unassembled WGS sequence"/>
</dbReference>
<evidence type="ECO:0000313" key="3">
    <source>
        <dbReference type="Proteomes" id="UP000267077"/>
    </source>
</evidence>
<evidence type="ECO:0000313" key="2">
    <source>
        <dbReference type="EMBL" id="RUL64339.1"/>
    </source>
</evidence>
<dbReference type="OrthoDB" id="6047015at2"/>